<name>A0A2P2NRV3_RHIMU</name>
<evidence type="ECO:0000313" key="1">
    <source>
        <dbReference type="EMBL" id="MBX45242.1"/>
    </source>
</evidence>
<dbReference type="EMBL" id="GGEC01064758">
    <property type="protein sequence ID" value="MBX45242.1"/>
    <property type="molecule type" value="Transcribed_RNA"/>
</dbReference>
<accession>A0A2P2NRV3</accession>
<reference evidence="1" key="1">
    <citation type="submission" date="2018-02" db="EMBL/GenBank/DDBJ databases">
        <title>Rhizophora mucronata_Transcriptome.</title>
        <authorList>
            <person name="Meera S.P."/>
            <person name="Sreeshan A."/>
            <person name="Augustine A."/>
        </authorList>
    </citation>
    <scope>NUCLEOTIDE SEQUENCE</scope>
    <source>
        <tissue evidence="1">Leaf</tissue>
    </source>
</reference>
<proteinExistence type="predicted"/>
<organism evidence="1">
    <name type="scientific">Rhizophora mucronata</name>
    <name type="common">Asiatic mangrove</name>
    <dbReference type="NCBI Taxonomy" id="61149"/>
    <lineage>
        <taxon>Eukaryota</taxon>
        <taxon>Viridiplantae</taxon>
        <taxon>Streptophyta</taxon>
        <taxon>Embryophyta</taxon>
        <taxon>Tracheophyta</taxon>
        <taxon>Spermatophyta</taxon>
        <taxon>Magnoliopsida</taxon>
        <taxon>eudicotyledons</taxon>
        <taxon>Gunneridae</taxon>
        <taxon>Pentapetalae</taxon>
        <taxon>rosids</taxon>
        <taxon>fabids</taxon>
        <taxon>Malpighiales</taxon>
        <taxon>Rhizophoraceae</taxon>
        <taxon>Rhizophora</taxon>
    </lineage>
</organism>
<protein>
    <submittedName>
        <fullName evidence="1">Uncharacterized protein</fullName>
    </submittedName>
</protein>
<sequence>MVMVNRNESLQVGPIVIFQIRFRRPFDHLFSRRVRRSIPIKDVSSYR</sequence>
<dbReference type="AlphaFoldDB" id="A0A2P2NRV3"/>